<dbReference type="EC" id="6.3.4.19" evidence="8"/>
<evidence type="ECO:0000313" key="10">
    <source>
        <dbReference type="EMBL" id="KPK69239.1"/>
    </source>
</evidence>
<comment type="subcellular location">
    <subcellularLocation>
        <location evidence="1 8">Cytoplasm</location>
    </subcellularLocation>
</comment>
<dbReference type="SUPFAM" id="SSF52402">
    <property type="entry name" value="Adenine nucleotide alpha hydrolases-like"/>
    <property type="match status" value="1"/>
</dbReference>
<dbReference type="PANTHER" id="PTHR43033:SF1">
    <property type="entry name" value="TRNA(ILE)-LYSIDINE SYNTHASE-RELATED"/>
    <property type="match status" value="1"/>
</dbReference>
<dbReference type="Proteomes" id="UP000051096">
    <property type="component" value="Unassembled WGS sequence"/>
</dbReference>
<sequence length="433" mass="50420">MLEQVRKLLIGFSAGPDSVCLLDVLHRLYGKSIALHLLYVDHGLRPKKYIAREVRLVKQCAQKYDIGYDIVPVLIKKTKTGWEAAAREKRYAVLLQTMNRISAQRIALGHNSDDVVETFLLNLLRGSGPRGMRSIPAMRIPFVRPLIELKKDDIVEYVTQCKLPYSIDETNRVLGYRRNLIRHRIVPELLKINPDLHETVKREIRIIGRDDAYLEERAAIAYKRAARQRDDYIFLDIKKLVRYNPALSVRLVMNVIKELRGTLDGYESKHFQAVFGLINKESGKRINLPKGLYAQREYGTLVLSRVRHRYKKYIPVVIGKDVVAPGFILKTRLLTSRTARTKKDEEKFDLARIKAPLFLRTRRQGDYIQTKIGRKKMKKIFHEHKIPIHERDRLLMLCDQDGILWVPNYVRAARAFVSKTTRKTLVVHFERAH</sequence>
<accession>A0A0S8G804</accession>
<dbReference type="InterPro" id="IPR012795">
    <property type="entry name" value="tRNA_Ile_lys_synt_N"/>
</dbReference>
<keyword evidence="3 8" id="KW-0436">Ligase</keyword>
<dbReference type="Gene3D" id="3.40.50.620">
    <property type="entry name" value="HUPs"/>
    <property type="match status" value="1"/>
</dbReference>
<evidence type="ECO:0000256" key="8">
    <source>
        <dbReference type="HAMAP-Rule" id="MF_01161"/>
    </source>
</evidence>
<evidence type="ECO:0000313" key="11">
    <source>
        <dbReference type="Proteomes" id="UP000051096"/>
    </source>
</evidence>
<evidence type="ECO:0000256" key="7">
    <source>
        <dbReference type="ARBA" id="ARBA00048539"/>
    </source>
</evidence>
<dbReference type="NCBIfam" id="TIGR02432">
    <property type="entry name" value="lysidine_TilS_N"/>
    <property type="match status" value="1"/>
</dbReference>
<proteinExistence type="inferred from homology"/>
<dbReference type="GO" id="GO:0006400">
    <property type="term" value="P:tRNA modification"/>
    <property type="evidence" value="ECO:0007669"/>
    <property type="project" value="UniProtKB-UniRule"/>
</dbReference>
<dbReference type="NCBIfam" id="TIGR02433">
    <property type="entry name" value="lysidine_TilS_C"/>
    <property type="match status" value="1"/>
</dbReference>
<evidence type="ECO:0000256" key="2">
    <source>
        <dbReference type="ARBA" id="ARBA00022490"/>
    </source>
</evidence>
<dbReference type="CDD" id="cd01992">
    <property type="entry name" value="TilS_N"/>
    <property type="match status" value="1"/>
</dbReference>
<evidence type="ECO:0000256" key="6">
    <source>
        <dbReference type="ARBA" id="ARBA00022840"/>
    </source>
</evidence>
<dbReference type="GO" id="GO:0032267">
    <property type="term" value="F:tRNA(Ile)-lysidine synthase activity"/>
    <property type="evidence" value="ECO:0007669"/>
    <property type="project" value="UniProtKB-EC"/>
</dbReference>
<gene>
    <name evidence="8" type="primary">tilS</name>
    <name evidence="10" type="ORF">AMJ87_10820</name>
</gene>
<comment type="caution">
    <text evidence="10">The sequence shown here is derived from an EMBL/GenBank/DDBJ whole genome shotgun (WGS) entry which is preliminary data.</text>
</comment>
<comment type="similarity">
    <text evidence="8">Belongs to the tRNA(Ile)-lysidine synthase family.</text>
</comment>
<dbReference type="SUPFAM" id="SSF82829">
    <property type="entry name" value="MesJ substrate recognition domain-like"/>
    <property type="match status" value="1"/>
</dbReference>
<comment type="function">
    <text evidence="8">Ligates lysine onto the cytidine present at position 34 of the AUA codon-specific tRNA(Ile) that contains the anticodon CAU, in an ATP-dependent manner. Cytidine is converted to lysidine, thus changing the amino acid specificity of the tRNA from methionine to isoleucine.</text>
</comment>
<evidence type="ECO:0000256" key="1">
    <source>
        <dbReference type="ARBA" id="ARBA00004496"/>
    </source>
</evidence>
<dbReference type="InterPro" id="IPR011063">
    <property type="entry name" value="TilS/TtcA_N"/>
</dbReference>
<comment type="caution">
    <text evidence="8">Lacks conserved residue(s) required for the propagation of feature annotation.</text>
</comment>
<keyword evidence="2 8" id="KW-0963">Cytoplasm</keyword>
<keyword evidence="4 8" id="KW-0819">tRNA processing</keyword>
<organism evidence="10 11">
    <name type="scientific">candidate division WOR_3 bacterium SM23_60</name>
    <dbReference type="NCBI Taxonomy" id="1703780"/>
    <lineage>
        <taxon>Bacteria</taxon>
        <taxon>Bacteria division WOR-3</taxon>
    </lineage>
</organism>
<feature type="domain" description="Lysidine-tRNA(Ile) synthetase C-terminal" evidence="9">
    <location>
        <begin position="357"/>
        <end position="427"/>
    </location>
</feature>
<keyword evidence="6" id="KW-0067">ATP-binding</keyword>
<dbReference type="Gene3D" id="3.30.465.60">
    <property type="match status" value="1"/>
</dbReference>
<evidence type="ECO:0000256" key="3">
    <source>
        <dbReference type="ARBA" id="ARBA00022598"/>
    </source>
</evidence>
<evidence type="ECO:0000256" key="4">
    <source>
        <dbReference type="ARBA" id="ARBA00022694"/>
    </source>
</evidence>
<dbReference type="PANTHER" id="PTHR43033">
    <property type="entry name" value="TRNA(ILE)-LYSIDINE SYNTHASE-RELATED"/>
    <property type="match status" value="1"/>
</dbReference>
<protein>
    <recommendedName>
        <fullName evidence="8">tRNA(Ile)-lysidine synthase</fullName>
        <ecNumber evidence="8">6.3.4.19</ecNumber>
    </recommendedName>
    <alternativeName>
        <fullName evidence="8">tRNA(Ile)-2-lysyl-cytidine synthase</fullName>
    </alternativeName>
    <alternativeName>
        <fullName evidence="8">tRNA(Ile)-lysidine synthetase</fullName>
    </alternativeName>
</protein>
<dbReference type="HAMAP" id="MF_01161">
    <property type="entry name" value="tRNA_Ile_lys_synt"/>
    <property type="match status" value="1"/>
</dbReference>
<dbReference type="AlphaFoldDB" id="A0A0S8G804"/>
<dbReference type="SMART" id="SM00977">
    <property type="entry name" value="TilS_C"/>
    <property type="match status" value="1"/>
</dbReference>
<reference evidence="10 11" key="1">
    <citation type="journal article" date="2015" name="Microbiome">
        <title>Genomic resolution of linkages in carbon, nitrogen, and sulfur cycling among widespread estuary sediment bacteria.</title>
        <authorList>
            <person name="Baker B.J."/>
            <person name="Lazar C.S."/>
            <person name="Teske A.P."/>
            <person name="Dick G.J."/>
        </authorList>
    </citation>
    <scope>NUCLEOTIDE SEQUENCE [LARGE SCALE GENOMIC DNA]</scope>
    <source>
        <strain evidence="10">SM23_60</strain>
    </source>
</reference>
<comment type="catalytic activity">
    <reaction evidence="7 8">
        <text>cytidine(34) in tRNA(Ile2) + L-lysine + ATP = lysidine(34) in tRNA(Ile2) + AMP + diphosphate + H(+)</text>
        <dbReference type="Rhea" id="RHEA:43744"/>
        <dbReference type="Rhea" id="RHEA-COMP:10625"/>
        <dbReference type="Rhea" id="RHEA-COMP:10670"/>
        <dbReference type="ChEBI" id="CHEBI:15378"/>
        <dbReference type="ChEBI" id="CHEBI:30616"/>
        <dbReference type="ChEBI" id="CHEBI:32551"/>
        <dbReference type="ChEBI" id="CHEBI:33019"/>
        <dbReference type="ChEBI" id="CHEBI:82748"/>
        <dbReference type="ChEBI" id="CHEBI:83665"/>
        <dbReference type="ChEBI" id="CHEBI:456215"/>
        <dbReference type="EC" id="6.3.4.19"/>
    </reaction>
</comment>
<keyword evidence="5" id="KW-0547">Nucleotide-binding</keyword>
<dbReference type="InterPro" id="IPR012094">
    <property type="entry name" value="tRNA_Ile_lys_synt"/>
</dbReference>
<dbReference type="Pfam" id="PF01171">
    <property type="entry name" value="ATP_bind_3"/>
    <property type="match status" value="1"/>
</dbReference>
<evidence type="ECO:0000256" key="5">
    <source>
        <dbReference type="ARBA" id="ARBA00022741"/>
    </source>
</evidence>
<dbReference type="SUPFAM" id="SSF56037">
    <property type="entry name" value="PheT/TilS domain"/>
    <property type="match status" value="1"/>
</dbReference>
<evidence type="ECO:0000259" key="9">
    <source>
        <dbReference type="SMART" id="SM00977"/>
    </source>
</evidence>
<dbReference type="InterPro" id="IPR012796">
    <property type="entry name" value="Lysidine-tRNA-synth_C"/>
</dbReference>
<dbReference type="Pfam" id="PF11734">
    <property type="entry name" value="TilS_C"/>
    <property type="match status" value="1"/>
</dbReference>
<name>A0A0S8G804_UNCW3</name>
<dbReference type="GO" id="GO:0005524">
    <property type="term" value="F:ATP binding"/>
    <property type="evidence" value="ECO:0007669"/>
    <property type="project" value="UniProtKB-KW"/>
</dbReference>
<dbReference type="InterPro" id="IPR014729">
    <property type="entry name" value="Rossmann-like_a/b/a_fold"/>
</dbReference>
<dbReference type="GO" id="GO:0005737">
    <property type="term" value="C:cytoplasm"/>
    <property type="evidence" value="ECO:0007669"/>
    <property type="project" value="UniProtKB-SubCell"/>
</dbReference>
<dbReference type="EMBL" id="LJUO01000135">
    <property type="protein sequence ID" value="KPK69239.1"/>
    <property type="molecule type" value="Genomic_DNA"/>
</dbReference>